<comment type="catalytic activity">
    <reaction evidence="1">
        <text>ATP + protein L-histidine = ADP + protein N-phospho-L-histidine.</text>
        <dbReference type="EC" id="2.7.13.3"/>
    </reaction>
</comment>
<dbReference type="SMART" id="SM00091">
    <property type="entry name" value="PAS"/>
    <property type="match status" value="1"/>
</dbReference>
<evidence type="ECO:0000256" key="9">
    <source>
        <dbReference type="SAM" id="Phobius"/>
    </source>
</evidence>
<dbReference type="PROSITE" id="PS50112">
    <property type="entry name" value="PAS"/>
    <property type="match status" value="1"/>
</dbReference>
<dbReference type="GO" id="GO:0000160">
    <property type="term" value="P:phosphorelay signal transduction system"/>
    <property type="evidence" value="ECO:0007669"/>
    <property type="project" value="UniProtKB-KW"/>
</dbReference>
<dbReference type="Gene3D" id="3.30.450.20">
    <property type="entry name" value="PAS domain"/>
    <property type="match status" value="1"/>
</dbReference>
<dbReference type="Gene3D" id="1.10.287.130">
    <property type="match status" value="1"/>
</dbReference>
<dbReference type="InterPro" id="IPR000700">
    <property type="entry name" value="PAS-assoc_C"/>
</dbReference>
<dbReference type="SUPFAM" id="SSF55785">
    <property type="entry name" value="PYP-like sensor domain (PAS domain)"/>
    <property type="match status" value="1"/>
</dbReference>
<keyword evidence="5" id="KW-0547">Nucleotide-binding</keyword>
<dbReference type="GO" id="GO:0005524">
    <property type="term" value="F:ATP binding"/>
    <property type="evidence" value="ECO:0007669"/>
    <property type="project" value="UniProtKB-KW"/>
</dbReference>
<dbReference type="Gene3D" id="3.30.565.10">
    <property type="entry name" value="Histidine kinase-like ATPase, C-terminal domain"/>
    <property type="match status" value="1"/>
</dbReference>
<accession>A0A9X4MI26</accession>
<dbReference type="InterPro" id="IPR003594">
    <property type="entry name" value="HATPase_dom"/>
</dbReference>
<keyword evidence="14" id="KW-1185">Reference proteome</keyword>
<dbReference type="GO" id="GO:0004673">
    <property type="term" value="F:protein histidine kinase activity"/>
    <property type="evidence" value="ECO:0007669"/>
    <property type="project" value="UniProtKB-EC"/>
</dbReference>
<evidence type="ECO:0000313" key="14">
    <source>
        <dbReference type="Proteomes" id="UP001154240"/>
    </source>
</evidence>
<keyword evidence="7" id="KW-0067">ATP-binding</keyword>
<evidence type="ECO:0000256" key="1">
    <source>
        <dbReference type="ARBA" id="ARBA00000085"/>
    </source>
</evidence>
<feature type="transmembrane region" description="Helical" evidence="9">
    <location>
        <begin position="309"/>
        <end position="332"/>
    </location>
</feature>
<dbReference type="CDD" id="cd18773">
    <property type="entry name" value="PDC1_HK_sensor"/>
    <property type="match status" value="1"/>
</dbReference>
<dbReference type="PRINTS" id="PR00344">
    <property type="entry name" value="BCTRLSENSOR"/>
</dbReference>
<organism evidence="13 14">
    <name type="scientific">Thiovibrio frasassiensis</name>
    <dbReference type="NCBI Taxonomy" id="2984131"/>
    <lineage>
        <taxon>Bacteria</taxon>
        <taxon>Pseudomonadati</taxon>
        <taxon>Thermodesulfobacteriota</taxon>
        <taxon>Desulfobulbia</taxon>
        <taxon>Desulfobulbales</taxon>
        <taxon>Thiovibrionaceae</taxon>
        <taxon>Thiovibrio</taxon>
    </lineage>
</organism>
<keyword evidence="4" id="KW-0808">Transferase</keyword>
<evidence type="ECO:0000256" key="8">
    <source>
        <dbReference type="ARBA" id="ARBA00023012"/>
    </source>
</evidence>
<keyword evidence="9" id="KW-1133">Transmembrane helix</keyword>
<dbReference type="InterPro" id="IPR004358">
    <property type="entry name" value="Sig_transdc_His_kin-like_C"/>
</dbReference>
<dbReference type="Pfam" id="PF02518">
    <property type="entry name" value="HATPase_c"/>
    <property type="match status" value="1"/>
</dbReference>
<keyword evidence="9" id="KW-0472">Membrane</keyword>
<dbReference type="RefSeq" id="WP_307633230.1">
    <property type="nucleotide sequence ID" value="NZ_JAPHEH010000001.1"/>
</dbReference>
<dbReference type="InterPro" id="IPR036890">
    <property type="entry name" value="HATPase_C_sf"/>
</dbReference>
<protein>
    <recommendedName>
        <fullName evidence="2">histidine kinase</fullName>
        <ecNumber evidence="2">2.7.13.3</ecNumber>
    </recommendedName>
</protein>
<dbReference type="GO" id="GO:0006355">
    <property type="term" value="P:regulation of DNA-templated transcription"/>
    <property type="evidence" value="ECO:0007669"/>
    <property type="project" value="InterPro"/>
</dbReference>
<feature type="domain" description="PAS" evidence="11">
    <location>
        <begin position="398"/>
        <end position="451"/>
    </location>
</feature>
<feature type="domain" description="Histidine kinase" evidence="10">
    <location>
        <begin position="544"/>
        <end position="782"/>
    </location>
</feature>
<evidence type="ECO:0000256" key="5">
    <source>
        <dbReference type="ARBA" id="ARBA00022741"/>
    </source>
</evidence>
<reference evidence="13" key="2">
    <citation type="submission" date="2022-10" db="EMBL/GenBank/DDBJ databases">
        <authorList>
            <person name="Aronson H.S."/>
        </authorList>
    </citation>
    <scope>NUCLEOTIDE SEQUENCE</scope>
    <source>
        <strain evidence="13">RS19-109</strain>
    </source>
</reference>
<evidence type="ECO:0000256" key="3">
    <source>
        <dbReference type="ARBA" id="ARBA00022553"/>
    </source>
</evidence>
<keyword evidence="6" id="KW-0418">Kinase</keyword>
<keyword evidence="9" id="KW-0812">Transmembrane</keyword>
<evidence type="ECO:0000313" key="13">
    <source>
        <dbReference type="EMBL" id="MDG4476260.1"/>
    </source>
</evidence>
<dbReference type="SMART" id="SM00387">
    <property type="entry name" value="HATPase_c"/>
    <property type="match status" value="1"/>
</dbReference>
<dbReference type="AlphaFoldDB" id="A0A9X4MI26"/>
<evidence type="ECO:0000256" key="4">
    <source>
        <dbReference type="ARBA" id="ARBA00022679"/>
    </source>
</evidence>
<dbReference type="NCBIfam" id="TIGR00229">
    <property type="entry name" value="sensory_box"/>
    <property type="match status" value="1"/>
</dbReference>
<gene>
    <name evidence="13" type="ORF">OLX77_08840</name>
</gene>
<evidence type="ECO:0000259" key="10">
    <source>
        <dbReference type="PROSITE" id="PS50109"/>
    </source>
</evidence>
<feature type="transmembrane region" description="Helical" evidence="9">
    <location>
        <begin position="6"/>
        <end position="25"/>
    </location>
</feature>
<keyword evidence="3" id="KW-0597">Phosphoprotein</keyword>
<dbReference type="InterPro" id="IPR013767">
    <property type="entry name" value="PAS_fold"/>
</dbReference>
<dbReference type="Proteomes" id="UP001154240">
    <property type="component" value="Unassembled WGS sequence"/>
</dbReference>
<dbReference type="EC" id="2.7.13.3" evidence="2"/>
<evidence type="ECO:0000256" key="7">
    <source>
        <dbReference type="ARBA" id="ARBA00022840"/>
    </source>
</evidence>
<evidence type="ECO:0000256" key="2">
    <source>
        <dbReference type="ARBA" id="ARBA00012438"/>
    </source>
</evidence>
<dbReference type="InterPro" id="IPR035965">
    <property type="entry name" value="PAS-like_dom_sf"/>
</dbReference>
<sequence>MKLRTIIFIILLALGILPILTLVGVNLRSHINQHETVEKKRTAAGAESSFVSLNARVKCIKKSLLQAAATPASAGLDPASLDSADCQRLAGLLIGQMQTEKMILGVRLFDGSGKQRVHLRRKTSSLPPVADSLPPVADSLLEAATAEGADAPPPPPLFQKGLRLKVSEVDALLSEDQRYPGASLLSLATPIPDRDGAVAGVVVMEISPALFLDTHGNACWATPSGAIIHAPASFPQLDPDHPIASGANILGLIPALAPLMAENLPFVWENSTGLSLTWLPLIFNDHLPPPLWLGSPVDRSAAREWKLSLIYNIAGIVLCIAIVVSLIANAMAKKIDRIKDAILTGLDSILNKGEENVQFSWTGPREVVNLAEELTTLARHYAITRTKQQEAEADLRQSEDKFRNLTASAQDAIAMMDHRGNISYWNEAAAEIFGFSASEALGNPIHTLISPRLSESGQRGAMEEKPVSDGPIRETIELITKRKDGTELPIELSLSEARVKDRWNSIWIIRDITERRRAEDETKLQQQQLVQADKMISLGVLISGVAHEINNPNSIAMLNTSMLFKAWESAKPILDEYYQENGDFLIAGLQYSEMCEQIPRLFLELEESARRIKNIVHDLKDYARQDTTRHMEPVEINTIAKAAIRLNHNKIKNATRNFSTELAPDLPPIRGNRQRLEQVLINLIQNSCEALTSPEGAITITSHYNANSDEVEVCVHDEGTGIPPQIINQITDPFFTTKRSYGGTGLGLSVSAGIIKEHQGRLSFSSSPAAGTTATLSFPAWREEMGDKITQAR</sequence>
<dbReference type="SUPFAM" id="SSF55874">
    <property type="entry name" value="ATPase domain of HSP90 chaperone/DNA topoisomerase II/histidine kinase"/>
    <property type="match status" value="1"/>
</dbReference>
<dbReference type="Pfam" id="PF00989">
    <property type="entry name" value="PAS"/>
    <property type="match status" value="1"/>
</dbReference>
<dbReference type="PROSITE" id="PS50109">
    <property type="entry name" value="HIS_KIN"/>
    <property type="match status" value="1"/>
</dbReference>
<dbReference type="InterPro" id="IPR005467">
    <property type="entry name" value="His_kinase_dom"/>
</dbReference>
<keyword evidence="8" id="KW-0902">Two-component regulatory system</keyword>
<proteinExistence type="predicted"/>
<evidence type="ECO:0000256" key="6">
    <source>
        <dbReference type="ARBA" id="ARBA00022777"/>
    </source>
</evidence>
<dbReference type="PROSITE" id="PS50113">
    <property type="entry name" value="PAC"/>
    <property type="match status" value="1"/>
</dbReference>
<name>A0A9X4MI26_9BACT</name>
<dbReference type="PANTHER" id="PTHR43065">
    <property type="entry name" value="SENSOR HISTIDINE KINASE"/>
    <property type="match status" value="1"/>
</dbReference>
<dbReference type="InterPro" id="IPR000014">
    <property type="entry name" value="PAS"/>
</dbReference>
<comment type="caution">
    <text evidence="13">The sequence shown here is derived from an EMBL/GenBank/DDBJ whole genome shotgun (WGS) entry which is preliminary data.</text>
</comment>
<evidence type="ECO:0000259" key="12">
    <source>
        <dbReference type="PROSITE" id="PS50113"/>
    </source>
</evidence>
<dbReference type="PANTHER" id="PTHR43065:SF42">
    <property type="entry name" value="TWO-COMPONENT SENSOR PPRA"/>
    <property type="match status" value="1"/>
</dbReference>
<reference evidence="13" key="1">
    <citation type="journal article" date="2022" name="bioRxiv">
        <title>Thiovibrio frasassiensisgen. nov., sp. nov., an autotrophic, elemental sulfur disproportionating bacterium isolated from sulfidic karst sediment, and proposal of Thiovibrionaceae fam. nov.</title>
        <authorList>
            <person name="Aronson H."/>
            <person name="Thomas C."/>
            <person name="Bhattacharyya M."/>
            <person name="Eckstein S."/>
            <person name="Jensen S."/>
            <person name="Barco R."/>
            <person name="Macalady J."/>
            <person name="Amend J."/>
        </authorList>
    </citation>
    <scope>NUCLEOTIDE SEQUENCE</scope>
    <source>
        <strain evidence="13">RS19-109</strain>
    </source>
</reference>
<dbReference type="CDD" id="cd00130">
    <property type="entry name" value="PAS"/>
    <property type="match status" value="1"/>
</dbReference>
<dbReference type="EMBL" id="JAPHEH010000001">
    <property type="protein sequence ID" value="MDG4476260.1"/>
    <property type="molecule type" value="Genomic_DNA"/>
</dbReference>
<evidence type="ECO:0000259" key="11">
    <source>
        <dbReference type="PROSITE" id="PS50112"/>
    </source>
</evidence>
<feature type="domain" description="PAC" evidence="12">
    <location>
        <begin position="474"/>
        <end position="524"/>
    </location>
</feature>